<dbReference type="Gene3D" id="1.20.58.340">
    <property type="entry name" value="Magnesium transport protein CorA, transmembrane region"/>
    <property type="match status" value="1"/>
</dbReference>
<keyword evidence="4" id="KW-1185">Reference proteome</keyword>
<name>A0A132B245_MOLSC</name>
<dbReference type="GO" id="GO:0016020">
    <property type="term" value="C:membrane"/>
    <property type="evidence" value="ECO:0007669"/>
    <property type="project" value="InterPro"/>
</dbReference>
<dbReference type="KEGG" id="psco:LY89DRAFT_409247"/>
<keyword evidence="2" id="KW-0812">Transmembrane</keyword>
<dbReference type="OrthoDB" id="426293at2759"/>
<dbReference type="Pfam" id="PF01544">
    <property type="entry name" value="CorA"/>
    <property type="match status" value="1"/>
</dbReference>
<dbReference type="GeneID" id="28817035"/>
<dbReference type="EMBL" id="KQ947446">
    <property type="protein sequence ID" value="KUJ06456.1"/>
    <property type="molecule type" value="Genomic_DNA"/>
</dbReference>
<gene>
    <name evidence="3" type="ORF">LY89DRAFT_409247</name>
</gene>
<evidence type="ECO:0000256" key="1">
    <source>
        <dbReference type="SAM" id="MobiDB-lite"/>
    </source>
</evidence>
<keyword evidence="2" id="KW-0472">Membrane</keyword>
<organism evidence="3 4">
    <name type="scientific">Mollisia scopiformis</name>
    <name type="common">Conifer needle endophyte fungus</name>
    <name type="synonym">Phialocephala scopiformis</name>
    <dbReference type="NCBI Taxonomy" id="149040"/>
    <lineage>
        <taxon>Eukaryota</taxon>
        <taxon>Fungi</taxon>
        <taxon>Dikarya</taxon>
        <taxon>Ascomycota</taxon>
        <taxon>Pezizomycotina</taxon>
        <taxon>Leotiomycetes</taxon>
        <taxon>Helotiales</taxon>
        <taxon>Mollisiaceae</taxon>
        <taxon>Mollisia</taxon>
    </lineage>
</organism>
<dbReference type="AlphaFoldDB" id="A0A132B245"/>
<evidence type="ECO:0000256" key="2">
    <source>
        <dbReference type="SAM" id="Phobius"/>
    </source>
</evidence>
<feature type="transmembrane region" description="Helical" evidence="2">
    <location>
        <begin position="334"/>
        <end position="358"/>
    </location>
</feature>
<evidence type="ECO:0000313" key="3">
    <source>
        <dbReference type="EMBL" id="KUJ06456.1"/>
    </source>
</evidence>
<protein>
    <submittedName>
        <fullName evidence="3">Uncharacterized protein</fullName>
    </submittedName>
</protein>
<keyword evidence="2" id="KW-1133">Transmembrane helix</keyword>
<feature type="transmembrane region" description="Helical" evidence="2">
    <location>
        <begin position="308"/>
        <end position="328"/>
    </location>
</feature>
<dbReference type="InterPro" id="IPR002523">
    <property type="entry name" value="MgTranspt_CorA/ZnTranspt_ZntB"/>
</dbReference>
<proteinExistence type="predicted"/>
<sequence>MSRKLTDSDLCPFLITNSENSIFQRPVDNMIEQAIRCHLRCLRVSSTYHDELKTKDCALFHITFYEIIQRNSTSKVTELWPSGDLYGDKQQHPKGSRQIREAALTIVAVPCREMSGSKARAIFWTMICLRPSQFPHLYYSEQGDEVARRRTNEMIDDMGDLVHNSLVTVLSRWNEIARYFDELLTEKRDLLRPDYHDSLLTDDDNFSRSKKYFWAIEFLKEACNSISDNIQQIKHFLEFLESNPPGTKKAENEFFLKLKRHYLTIQKLETLETRLKLKKEEAAALRDGLFSASAVMDSRASYQLGQNVKLLTLVSIFFLPLSFCASIWSVNNSIFSMTAFAIVTPILGIMTYVVAFNLENIASCFKRPRKPSSVHRPSRPQRSEKKGTSESTWKSEEDIHSRPEYSGKQPLWTRRNLPIWPRELIWKLLTLVGGLMPPRRKKRRRLEEEFQPTSLADLRDVHVKVEVNVEESGAT</sequence>
<feature type="region of interest" description="Disordered" evidence="1">
    <location>
        <begin position="368"/>
        <end position="405"/>
    </location>
</feature>
<feature type="compositionally biased region" description="Basic residues" evidence="1">
    <location>
        <begin position="368"/>
        <end position="379"/>
    </location>
</feature>
<evidence type="ECO:0000313" key="4">
    <source>
        <dbReference type="Proteomes" id="UP000070700"/>
    </source>
</evidence>
<accession>A0A132B245</accession>
<dbReference type="Proteomes" id="UP000070700">
    <property type="component" value="Unassembled WGS sequence"/>
</dbReference>
<feature type="compositionally biased region" description="Basic and acidic residues" evidence="1">
    <location>
        <begin position="381"/>
        <end position="405"/>
    </location>
</feature>
<reference evidence="3 4" key="1">
    <citation type="submission" date="2015-10" db="EMBL/GenBank/DDBJ databases">
        <title>Full genome of DAOMC 229536 Phialocephala scopiformis, a fungal endophyte of spruce producing the potent anti-insectan compound rugulosin.</title>
        <authorList>
            <consortium name="DOE Joint Genome Institute"/>
            <person name="Walker A.K."/>
            <person name="Frasz S.L."/>
            <person name="Seifert K.A."/>
            <person name="Miller J.D."/>
            <person name="Mondo S.J."/>
            <person name="Labutti K."/>
            <person name="Lipzen A."/>
            <person name="Dockter R."/>
            <person name="Kennedy M."/>
            <person name="Grigoriev I.V."/>
            <person name="Spatafora J.W."/>
        </authorList>
    </citation>
    <scope>NUCLEOTIDE SEQUENCE [LARGE SCALE GENOMIC DNA]</scope>
    <source>
        <strain evidence="3 4">CBS 120377</strain>
    </source>
</reference>
<dbReference type="RefSeq" id="XP_018060811.1">
    <property type="nucleotide sequence ID" value="XM_018207309.1"/>
</dbReference>
<dbReference type="InParanoid" id="A0A132B245"/>
<dbReference type="GO" id="GO:0046873">
    <property type="term" value="F:metal ion transmembrane transporter activity"/>
    <property type="evidence" value="ECO:0007669"/>
    <property type="project" value="InterPro"/>
</dbReference>